<organism evidence="5 6">
    <name type="scientific">Pyrobaculum arsenaticum</name>
    <dbReference type="NCBI Taxonomy" id="121277"/>
    <lineage>
        <taxon>Archaea</taxon>
        <taxon>Thermoproteota</taxon>
        <taxon>Thermoprotei</taxon>
        <taxon>Thermoproteales</taxon>
        <taxon>Thermoproteaceae</taxon>
        <taxon>Pyrobaculum</taxon>
    </lineage>
</organism>
<dbReference type="GO" id="GO:0030488">
    <property type="term" value="P:tRNA methylation"/>
    <property type="evidence" value="ECO:0007669"/>
    <property type="project" value="TreeGrafter"/>
</dbReference>
<dbReference type="EMBL" id="JAAVJF010000001">
    <property type="protein sequence ID" value="NYR14669.1"/>
    <property type="molecule type" value="Genomic_DNA"/>
</dbReference>
<keyword evidence="1" id="KW-0963">Cytoplasm</keyword>
<dbReference type="PANTHER" id="PTHR40703">
    <property type="entry name" value="TRNA (PSEUDOURIDINE(54)-N(1))-METHYLTRANSFERASE"/>
    <property type="match status" value="1"/>
</dbReference>
<dbReference type="RefSeq" id="WP_011900294.1">
    <property type="nucleotide sequence ID" value="NZ_JAAVJF010000001.1"/>
</dbReference>
<dbReference type="Proteomes" id="UP000554766">
    <property type="component" value="Unassembled WGS sequence"/>
</dbReference>
<dbReference type="PANTHER" id="PTHR40703:SF1">
    <property type="entry name" value="TRNA (PSEUDOURIDINE(54)-N(1))-METHYLTRANSFERASE"/>
    <property type="match status" value="1"/>
</dbReference>
<keyword evidence="6" id="KW-1185">Reference proteome</keyword>
<evidence type="ECO:0000313" key="6">
    <source>
        <dbReference type="Proteomes" id="UP000554766"/>
    </source>
</evidence>
<dbReference type="InterPro" id="IPR007158">
    <property type="entry name" value="TrmY"/>
</dbReference>
<dbReference type="OMA" id="AREVYIM"/>
<gene>
    <name evidence="5" type="ORF">HC235_01535</name>
</gene>
<keyword evidence="2 5" id="KW-0489">Methyltransferase</keyword>
<comment type="caution">
    <text evidence="5">The sequence shown here is derived from an EMBL/GenBank/DDBJ whole genome shotgun (WGS) entry which is preliminary data.</text>
</comment>
<dbReference type="AlphaFoldDB" id="A0A7L4P6D4"/>
<accession>A0A7L4P6D4</accession>
<evidence type="ECO:0000256" key="2">
    <source>
        <dbReference type="ARBA" id="ARBA00022603"/>
    </source>
</evidence>
<keyword evidence="3 5" id="KW-0808">Transferase</keyword>
<dbReference type="GO" id="GO:0008175">
    <property type="term" value="F:tRNA methyltransferase activity"/>
    <property type="evidence" value="ECO:0007669"/>
    <property type="project" value="InterPro"/>
</dbReference>
<dbReference type="SUPFAM" id="SSF75217">
    <property type="entry name" value="alpha/beta knot"/>
    <property type="match status" value="1"/>
</dbReference>
<protein>
    <submittedName>
        <fullName evidence="5">tRNA (Pseudouridine-N1)-methyltransferase</fullName>
    </submittedName>
</protein>
<sequence length="160" mass="18250">MSFLIKSDVACPWSVNAEELVKNRFDVLVDFLIESINGGAREVYIMLCDGTTYRTSSIPYRRARDVARWLLSTQPIRTDLKSIIGRYRKVYYLHEEGRDVADVELDGGGLYVFGDHDGLSNEDEELLAKHAVWISLGPIPYMSWQAAAYLAYLLRRANLI</sequence>
<evidence type="ECO:0000256" key="1">
    <source>
        <dbReference type="ARBA" id="ARBA00022490"/>
    </source>
</evidence>
<name>A0A7L4P6D4_9CREN</name>
<proteinExistence type="predicted"/>
<keyword evidence="4" id="KW-0949">S-adenosyl-L-methionine</keyword>
<evidence type="ECO:0000256" key="3">
    <source>
        <dbReference type="ARBA" id="ARBA00022679"/>
    </source>
</evidence>
<dbReference type="Gene3D" id="3.40.1280.10">
    <property type="match status" value="1"/>
</dbReference>
<evidence type="ECO:0000256" key="4">
    <source>
        <dbReference type="ARBA" id="ARBA00022691"/>
    </source>
</evidence>
<dbReference type="GeneID" id="5055501"/>
<dbReference type="InterPro" id="IPR029028">
    <property type="entry name" value="Alpha/beta_knot_MTases"/>
</dbReference>
<evidence type="ECO:0000313" key="5">
    <source>
        <dbReference type="EMBL" id="NYR14669.1"/>
    </source>
</evidence>
<dbReference type="GO" id="GO:0008757">
    <property type="term" value="F:S-adenosylmethionine-dependent methyltransferase activity"/>
    <property type="evidence" value="ECO:0007669"/>
    <property type="project" value="TreeGrafter"/>
</dbReference>
<reference evidence="5 6" key="1">
    <citation type="journal article" date="2020" name="Nat. Commun.">
        <title>The structures of two archaeal type IV pili illuminate evolutionary relationships.</title>
        <authorList>
            <person name="Wang F."/>
            <person name="Baquero D.P."/>
            <person name="Su Z."/>
            <person name="Beltran L.C."/>
            <person name="Prangishvili D."/>
            <person name="Krupovic M."/>
            <person name="Egelman E.H."/>
        </authorList>
    </citation>
    <scope>NUCLEOTIDE SEQUENCE [LARGE SCALE GENOMIC DNA]</scope>
    <source>
        <strain evidence="5 6">2GA</strain>
    </source>
</reference>
<dbReference type="InterPro" id="IPR029026">
    <property type="entry name" value="tRNA_m1G_MTases_N"/>
</dbReference>
<dbReference type="Pfam" id="PF04013">
    <property type="entry name" value="Methyltrn_RNA_2"/>
    <property type="match status" value="1"/>
</dbReference>